<evidence type="ECO:0000256" key="2">
    <source>
        <dbReference type="ARBA" id="ARBA00023125"/>
    </source>
</evidence>
<feature type="domain" description="Tyr recombinase" evidence="4">
    <location>
        <begin position="244"/>
        <end position="441"/>
    </location>
</feature>
<dbReference type="PANTHER" id="PTHR30349:SF64">
    <property type="entry name" value="PROPHAGE INTEGRASE INTD-RELATED"/>
    <property type="match status" value="1"/>
</dbReference>
<accession>A0A9X3F2X9</accession>
<dbReference type="Pfam" id="PF17293">
    <property type="entry name" value="Arm-DNA-bind_5"/>
    <property type="match status" value="1"/>
</dbReference>
<dbReference type="PROSITE" id="PS51898">
    <property type="entry name" value="TYR_RECOMBINASE"/>
    <property type="match status" value="1"/>
</dbReference>
<dbReference type="Proteomes" id="UP001145087">
    <property type="component" value="Unassembled WGS sequence"/>
</dbReference>
<sequence length="450" mass="51964">MEASIKIVLEKHRTNSEGLCAVKIRVTHDRKSKYYSIRHLLKNDDWNFCSDTYRKVKKKDKYEMVSELDYIKSATRGAQVDIKLNYEAIEQKAKACINSLPVFSFEKFEVKFMNKPTNWDYLYHAFLEHIKDLKDENRLGYASSFNGTLTGIKYFMEKKPYKDSKNIKQKDHAGFKKYKSLKFVDITPGWLKKYEKFLVSNGKSTSTIGIHARNLRVLFNIAIKEHGIKAIYPFDEYKPKSSVNTKRALTIEQVNAIASYKASEGTPEQFARDMFVFSFLANGMNLTDVFRLKQKNISGDEMEFVRHKTINKKNEVAINVALTPILKNIIKRHGTVAINKEVYVFPVLNKAKDEVEAYRLITQKTKQINYHLKAIAKKVSIPEPLASEISTYHARHSYATILKNSGESIEFIKESLGHTSSATTEKYLKSFSTEHRKKRANDLDQQIVGF</sequence>
<proteinExistence type="inferred from homology"/>
<keyword evidence="6" id="KW-1185">Reference proteome</keyword>
<dbReference type="InterPro" id="IPR035386">
    <property type="entry name" value="Arm-DNA-bind_5"/>
</dbReference>
<dbReference type="GO" id="GO:0006310">
    <property type="term" value="P:DNA recombination"/>
    <property type="evidence" value="ECO:0007669"/>
    <property type="project" value="UniProtKB-KW"/>
</dbReference>
<dbReference type="Pfam" id="PF13102">
    <property type="entry name" value="Phage_int_SAM_5"/>
    <property type="match status" value="1"/>
</dbReference>
<protein>
    <submittedName>
        <fullName evidence="5">Site-specific integrase</fullName>
    </submittedName>
</protein>
<dbReference type="GO" id="GO:0003677">
    <property type="term" value="F:DNA binding"/>
    <property type="evidence" value="ECO:0007669"/>
    <property type="project" value="UniProtKB-KW"/>
</dbReference>
<dbReference type="InterPro" id="IPR010998">
    <property type="entry name" value="Integrase_recombinase_N"/>
</dbReference>
<evidence type="ECO:0000256" key="3">
    <source>
        <dbReference type="ARBA" id="ARBA00023172"/>
    </source>
</evidence>
<dbReference type="GO" id="GO:0015074">
    <property type="term" value="P:DNA integration"/>
    <property type="evidence" value="ECO:0007669"/>
    <property type="project" value="InterPro"/>
</dbReference>
<gene>
    <name evidence="5" type="ORF">OU798_04495</name>
</gene>
<dbReference type="SUPFAM" id="SSF56349">
    <property type="entry name" value="DNA breaking-rejoining enzymes"/>
    <property type="match status" value="1"/>
</dbReference>
<dbReference type="EMBL" id="JAPOHD010000008">
    <property type="protein sequence ID" value="MCY1719586.1"/>
    <property type="molecule type" value="Genomic_DNA"/>
</dbReference>
<evidence type="ECO:0000313" key="6">
    <source>
        <dbReference type="Proteomes" id="UP001145087"/>
    </source>
</evidence>
<keyword evidence="3" id="KW-0233">DNA recombination</keyword>
<evidence type="ECO:0000259" key="4">
    <source>
        <dbReference type="PROSITE" id="PS51898"/>
    </source>
</evidence>
<dbReference type="InterPro" id="IPR050090">
    <property type="entry name" value="Tyrosine_recombinase_XerCD"/>
</dbReference>
<name>A0A9X3F2X9_9BACT</name>
<comment type="similarity">
    <text evidence="1">Belongs to the 'phage' integrase family.</text>
</comment>
<dbReference type="InterPro" id="IPR011010">
    <property type="entry name" value="DNA_brk_join_enz"/>
</dbReference>
<comment type="caution">
    <text evidence="5">The sequence shown here is derived from an EMBL/GenBank/DDBJ whole genome shotgun (WGS) entry which is preliminary data.</text>
</comment>
<reference evidence="5" key="1">
    <citation type="submission" date="2022-11" db="EMBL/GenBank/DDBJ databases">
        <title>Marilongibacter aestuarii gen. nov., sp. nov., isolated from tidal flat sediment.</title>
        <authorList>
            <person name="Jiayan W."/>
        </authorList>
    </citation>
    <scope>NUCLEOTIDE SEQUENCE</scope>
    <source>
        <strain evidence="5">Z1-6</strain>
    </source>
</reference>
<dbReference type="PANTHER" id="PTHR30349">
    <property type="entry name" value="PHAGE INTEGRASE-RELATED"/>
    <property type="match status" value="1"/>
</dbReference>
<dbReference type="AlphaFoldDB" id="A0A9X3F2X9"/>
<dbReference type="InterPro" id="IPR002104">
    <property type="entry name" value="Integrase_catalytic"/>
</dbReference>
<organism evidence="5 6">
    <name type="scientific">Draconibacterium aestuarii</name>
    <dbReference type="NCBI Taxonomy" id="2998507"/>
    <lineage>
        <taxon>Bacteria</taxon>
        <taxon>Pseudomonadati</taxon>
        <taxon>Bacteroidota</taxon>
        <taxon>Bacteroidia</taxon>
        <taxon>Marinilabiliales</taxon>
        <taxon>Prolixibacteraceae</taxon>
        <taxon>Draconibacterium</taxon>
    </lineage>
</organism>
<dbReference type="Gene3D" id="1.10.150.130">
    <property type="match status" value="1"/>
</dbReference>
<dbReference type="InterPro" id="IPR013762">
    <property type="entry name" value="Integrase-like_cat_sf"/>
</dbReference>
<dbReference type="Gene3D" id="1.10.443.10">
    <property type="entry name" value="Intergrase catalytic core"/>
    <property type="match status" value="1"/>
</dbReference>
<dbReference type="RefSeq" id="WP_343331924.1">
    <property type="nucleotide sequence ID" value="NZ_JAPOHD010000008.1"/>
</dbReference>
<dbReference type="Pfam" id="PF00589">
    <property type="entry name" value="Phage_integrase"/>
    <property type="match status" value="1"/>
</dbReference>
<keyword evidence="2" id="KW-0238">DNA-binding</keyword>
<dbReference type="InterPro" id="IPR025269">
    <property type="entry name" value="SAM-like_dom"/>
</dbReference>
<evidence type="ECO:0000256" key="1">
    <source>
        <dbReference type="ARBA" id="ARBA00008857"/>
    </source>
</evidence>
<evidence type="ECO:0000313" key="5">
    <source>
        <dbReference type="EMBL" id="MCY1719586.1"/>
    </source>
</evidence>